<feature type="transmembrane region" description="Helical" evidence="1">
    <location>
        <begin position="20"/>
        <end position="42"/>
    </location>
</feature>
<protein>
    <submittedName>
        <fullName evidence="2">Uncharacterized protein</fullName>
    </submittedName>
</protein>
<organism evidence="2 3">
    <name type="scientific">Salix purpurea</name>
    <name type="common">Purple osier willow</name>
    <dbReference type="NCBI Taxonomy" id="77065"/>
    <lineage>
        <taxon>Eukaryota</taxon>
        <taxon>Viridiplantae</taxon>
        <taxon>Streptophyta</taxon>
        <taxon>Embryophyta</taxon>
        <taxon>Tracheophyta</taxon>
        <taxon>Spermatophyta</taxon>
        <taxon>Magnoliopsida</taxon>
        <taxon>eudicotyledons</taxon>
        <taxon>Gunneridae</taxon>
        <taxon>Pentapetalae</taxon>
        <taxon>rosids</taxon>
        <taxon>fabids</taxon>
        <taxon>Malpighiales</taxon>
        <taxon>Salicaceae</taxon>
        <taxon>Saliceae</taxon>
        <taxon>Salix</taxon>
    </lineage>
</organism>
<dbReference type="EMBL" id="JAPFFK010000006">
    <property type="protein sequence ID" value="KAJ6760037.1"/>
    <property type="molecule type" value="Genomic_DNA"/>
</dbReference>
<keyword evidence="1" id="KW-0472">Membrane</keyword>
<keyword evidence="3" id="KW-1185">Reference proteome</keyword>
<dbReference type="Proteomes" id="UP001151532">
    <property type="component" value="Chromosome 15Z"/>
</dbReference>
<dbReference type="AlphaFoldDB" id="A0A9Q0W3V3"/>
<reference evidence="2" key="1">
    <citation type="submission" date="2022-11" db="EMBL/GenBank/DDBJ databases">
        <authorList>
            <person name="Hyden B.L."/>
            <person name="Feng K."/>
            <person name="Yates T."/>
            <person name="Jawdy S."/>
            <person name="Smart L.B."/>
            <person name="Muchero W."/>
        </authorList>
    </citation>
    <scope>NUCLEOTIDE SEQUENCE</scope>
    <source>
        <tissue evidence="2">Shoot tip</tissue>
    </source>
</reference>
<sequence>MPRYSDITEMSRYTTWLMRVHGTLFFSFLALLCFWIISKLILKFYAIREQHA</sequence>
<name>A0A9Q0W3V3_SALPP</name>
<keyword evidence="1" id="KW-1133">Transmembrane helix</keyword>
<proteinExistence type="predicted"/>
<evidence type="ECO:0000313" key="3">
    <source>
        <dbReference type="Proteomes" id="UP001151532"/>
    </source>
</evidence>
<keyword evidence="1" id="KW-0812">Transmembrane</keyword>
<evidence type="ECO:0000256" key="1">
    <source>
        <dbReference type="SAM" id="Phobius"/>
    </source>
</evidence>
<comment type="caution">
    <text evidence="2">The sequence shown here is derived from an EMBL/GenBank/DDBJ whole genome shotgun (WGS) entry which is preliminary data.</text>
</comment>
<evidence type="ECO:0000313" key="2">
    <source>
        <dbReference type="EMBL" id="KAJ6760037.1"/>
    </source>
</evidence>
<accession>A0A9Q0W3V3</accession>
<gene>
    <name evidence="2" type="ORF">OIU79_024992</name>
</gene>
<reference evidence="2" key="2">
    <citation type="journal article" date="2023" name="Int. J. Mol. Sci.">
        <title>De Novo Assembly and Annotation of 11 Diverse Shrub Willow (Salix) Genomes Reveals Novel Gene Organization in Sex-Linked Regions.</title>
        <authorList>
            <person name="Hyden B."/>
            <person name="Feng K."/>
            <person name="Yates T.B."/>
            <person name="Jawdy S."/>
            <person name="Cereghino C."/>
            <person name="Smart L.B."/>
            <person name="Muchero W."/>
        </authorList>
    </citation>
    <scope>NUCLEOTIDE SEQUENCE</scope>
    <source>
        <tissue evidence="2">Shoot tip</tissue>
    </source>
</reference>